<evidence type="ECO:0008006" key="4">
    <source>
        <dbReference type="Google" id="ProtNLM"/>
    </source>
</evidence>
<accession>A0ABV6DRP7</accession>
<name>A0ABV6DRP7_9BACL</name>
<feature type="compositionally biased region" description="Basic residues" evidence="1">
    <location>
        <begin position="201"/>
        <end position="212"/>
    </location>
</feature>
<feature type="compositionally biased region" description="Polar residues" evidence="1">
    <location>
        <begin position="154"/>
        <end position="200"/>
    </location>
</feature>
<evidence type="ECO:0000313" key="3">
    <source>
        <dbReference type="Proteomes" id="UP001589776"/>
    </source>
</evidence>
<comment type="caution">
    <text evidence="2">The sequence shown here is derived from an EMBL/GenBank/DDBJ whole genome shotgun (WGS) entry which is preliminary data.</text>
</comment>
<keyword evidence="3" id="KW-1185">Reference proteome</keyword>
<dbReference type="EMBL" id="JBHLWN010000090">
    <property type="protein sequence ID" value="MFC0215315.1"/>
    <property type="molecule type" value="Genomic_DNA"/>
</dbReference>
<feature type="region of interest" description="Disordered" evidence="1">
    <location>
        <begin position="154"/>
        <end position="212"/>
    </location>
</feature>
<evidence type="ECO:0000256" key="1">
    <source>
        <dbReference type="SAM" id="MobiDB-lite"/>
    </source>
</evidence>
<dbReference type="Proteomes" id="UP001589776">
    <property type="component" value="Unassembled WGS sequence"/>
</dbReference>
<dbReference type="RefSeq" id="WP_377472759.1">
    <property type="nucleotide sequence ID" value="NZ_JBHLWN010000090.1"/>
</dbReference>
<reference evidence="2 3" key="1">
    <citation type="submission" date="2024-09" db="EMBL/GenBank/DDBJ databases">
        <authorList>
            <person name="Sun Q."/>
            <person name="Mori K."/>
        </authorList>
    </citation>
    <scope>NUCLEOTIDE SEQUENCE [LARGE SCALE GENOMIC DNA]</scope>
    <source>
        <strain evidence="2 3">CCM 7759</strain>
    </source>
</reference>
<gene>
    <name evidence="2" type="ORF">ACFFK0_23250</name>
</gene>
<organism evidence="2 3">
    <name type="scientific">Paenibacillus chartarius</name>
    <dbReference type="NCBI Taxonomy" id="747481"/>
    <lineage>
        <taxon>Bacteria</taxon>
        <taxon>Bacillati</taxon>
        <taxon>Bacillota</taxon>
        <taxon>Bacilli</taxon>
        <taxon>Bacillales</taxon>
        <taxon>Paenibacillaceae</taxon>
        <taxon>Paenibacillus</taxon>
    </lineage>
</organism>
<feature type="region of interest" description="Disordered" evidence="1">
    <location>
        <begin position="61"/>
        <end position="92"/>
    </location>
</feature>
<protein>
    <recommendedName>
        <fullName evidence="4">Spore coat protein B</fullName>
    </recommendedName>
</protein>
<proteinExistence type="predicted"/>
<evidence type="ECO:0000313" key="2">
    <source>
        <dbReference type="EMBL" id="MFC0215315.1"/>
    </source>
</evidence>
<feature type="compositionally biased region" description="Gly residues" evidence="1">
    <location>
        <begin position="63"/>
        <end position="91"/>
    </location>
</feature>
<sequence>MAMHQPHPLEQFVGSEVKINRGGPDSITGKLLFVKHDLLVVRTREGIVYVNAAHIKSFNVADGSGGSRSGGSGGSQSGGSRGSRSGSGGVSGNFVRAHSFPAAVMALRHQFVQINRGGPEKVEGFIADANPTYVILLVKKSVVQIPLFHVKSVSPQNKSRGNKSGKSNQSGASNKSGKSNQSGASNKSRSGGANRSCSNKSSHKSRYHATRT</sequence>